<keyword evidence="3" id="KW-1185">Reference proteome</keyword>
<evidence type="ECO:0000313" key="2">
    <source>
        <dbReference type="EMBL" id="CAH9075316.1"/>
    </source>
</evidence>
<name>A0AAV0CKJ5_9ASTE</name>
<evidence type="ECO:0000313" key="3">
    <source>
        <dbReference type="Proteomes" id="UP001152523"/>
    </source>
</evidence>
<dbReference type="AlphaFoldDB" id="A0AAV0CKJ5"/>
<protein>
    <submittedName>
        <fullName evidence="2">Uncharacterized protein</fullName>
    </submittedName>
</protein>
<feature type="region of interest" description="Disordered" evidence="1">
    <location>
        <begin position="600"/>
        <end position="621"/>
    </location>
</feature>
<gene>
    <name evidence="2" type="ORF">CEPIT_LOCUS5317</name>
</gene>
<reference evidence="2" key="1">
    <citation type="submission" date="2022-07" db="EMBL/GenBank/DDBJ databases">
        <authorList>
            <person name="Macas J."/>
            <person name="Novak P."/>
            <person name="Neumann P."/>
        </authorList>
    </citation>
    <scope>NUCLEOTIDE SEQUENCE</scope>
</reference>
<sequence>MLQWMGGSRRKVVTSRNSTLKRQKQYFEQRKLKHQHSQADLEKYYGSSPCNQQHENNTSLDVLSLLNLSAVSKEPISGSHFPGGNIEGVTPSPNYQTRLCPQTAQANEVTQISPLRIKPEGIASTTESSACDLSDTVCPRNFPVGAPESKGKKLKCDWNTLNQSKMSTEHPLSVIDILGDDCPNSNLEENVGHEAHVAFSIQGLGKVDTETPVHSPERPGRNFSYGQYLPLKERMKTLSSVKTTSRPDLKHKLDAVMRDIGTSIYRSPVEPSFRSMVSDDLFGSPRQDLLSNKISSPVTDYDTNLEEIFEAGELFGKERRKNIQNATSSGLTYGISDQEEYGLPCKNELDQMEFCSSSQHAGRSYDHQDLSFNETHQWKKSTSMQSPFEINYQGCPSLYSKRKMQQYFEDSDPNIKCNYSMGTSEYRCVDNKKRRASSFSAIDDTMGCFSLRSEESCFFSAAVKGDLFECPRNRHDMHLHKKTMETKTRFCNDSWPGSFSDYPTTAKKRWFDPNPHRFSDEIFNANEEDIMGGPDPYNEHPFAAQPPLLFKKHRGFPGERSHCYKRMSEEPSIIPKPAIIIISNGISGGSSVPGRFQTSQASIVSSSSDLEDKCGDTRKEPRCITPKASVNTNASKPIEYGDEASSCAEFPAASKEVHGSGDPSNDIS</sequence>
<accession>A0AAV0CKJ5</accession>
<proteinExistence type="predicted"/>
<evidence type="ECO:0000256" key="1">
    <source>
        <dbReference type="SAM" id="MobiDB-lite"/>
    </source>
</evidence>
<dbReference type="PANTHER" id="PTHR37722:SF2">
    <property type="entry name" value="OS01G0167700 PROTEIN"/>
    <property type="match status" value="1"/>
</dbReference>
<feature type="region of interest" description="Disordered" evidence="1">
    <location>
        <begin position="1"/>
        <end position="21"/>
    </location>
</feature>
<organism evidence="2 3">
    <name type="scientific">Cuscuta epithymum</name>
    <dbReference type="NCBI Taxonomy" id="186058"/>
    <lineage>
        <taxon>Eukaryota</taxon>
        <taxon>Viridiplantae</taxon>
        <taxon>Streptophyta</taxon>
        <taxon>Embryophyta</taxon>
        <taxon>Tracheophyta</taxon>
        <taxon>Spermatophyta</taxon>
        <taxon>Magnoliopsida</taxon>
        <taxon>eudicotyledons</taxon>
        <taxon>Gunneridae</taxon>
        <taxon>Pentapetalae</taxon>
        <taxon>asterids</taxon>
        <taxon>lamiids</taxon>
        <taxon>Solanales</taxon>
        <taxon>Convolvulaceae</taxon>
        <taxon>Cuscuteae</taxon>
        <taxon>Cuscuta</taxon>
        <taxon>Cuscuta subgen. Cuscuta</taxon>
    </lineage>
</organism>
<dbReference type="Proteomes" id="UP001152523">
    <property type="component" value="Unassembled WGS sequence"/>
</dbReference>
<comment type="caution">
    <text evidence="2">The sequence shown here is derived from an EMBL/GenBank/DDBJ whole genome shotgun (WGS) entry which is preliminary data.</text>
</comment>
<feature type="compositionally biased region" description="Basic and acidic residues" evidence="1">
    <location>
        <begin position="610"/>
        <end position="621"/>
    </location>
</feature>
<feature type="compositionally biased region" description="Basic residues" evidence="1">
    <location>
        <begin position="8"/>
        <end position="21"/>
    </location>
</feature>
<dbReference type="EMBL" id="CAMAPF010000028">
    <property type="protein sequence ID" value="CAH9075316.1"/>
    <property type="molecule type" value="Genomic_DNA"/>
</dbReference>
<dbReference type="PANTHER" id="PTHR37722">
    <property type="entry name" value="OS01G0167700 PROTEIN"/>
    <property type="match status" value="1"/>
</dbReference>